<name>A0ABN8RDK0_9CNID</name>
<dbReference type="InterPro" id="IPR006580">
    <property type="entry name" value="Znf_TTF"/>
</dbReference>
<dbReference type="Pfam" id="PF14291">
    <property type="entry name" value="DUF4371"/>
    <property type="match status" value="1"/>
</dbReference>
<dbReference type="SMART" id="SM00597">
    <property type="entry name" value="ZnF_TTF"/>
    <property type="match status" value="1"/>
</dbReference>
<dbReference type="InterPro" id="IPR025398">
    <property type="entry name" value="DUF4371"/>
</dbReference>
<evidence type="ECO:0000313" key="3">
    <source>
        <dbReference type="Proteomes" id="UP001159405"/>
    </source>
</evidence>
<dbReference type="PANTHER" id="PTHR45749">
    <property type="match status" value="1"/>
</dbReference>
<feature type="domain" description="TTF-type" evidence="1">
    <location>
        <begin position="40"/>
        <end position="122"/>
    </location>
</feature>
<proteinExistence type="predicted"/>
<evidence type="ECO:0000313" key="2">
    <source>
        <dbReference type="EMBL" id="CAH3176993.1"/>
    </source>
</evidence>
<dbReference type="EMBL" id="CALNXK010000219">
    <property type="protein sequence ID" value="CAH3176993.1"/>
    <property type="molecule type" value="Genomic_DNA"/>
</dbReference>
<organism evidence="2 3">
    <name type="scientific">Porites lobata</name>
    <dbReference type="NCBI Taxonomy" id="104759"/>
    <lineage>
        <taxon>Eukaryota</taxon>
        <taxon>Metazoa</taxon>
        <taxon>Cnidaria</taxon>
        <taxon>Anthozoa</taxon>
        <taxon>Hexacorallia</taxon>
        <taxon>Scleractinia</taxon>
        <taxon>Fungiina</taxon>
        <taxon>Poritidae</taxon>
        <taxon>Porites</taxon>
    </lineage>
</organism>
<evidence type="ECO:0000259" key="1">
    <source>
        <dbReference type="SMART" id="SM00597"/>
    </source>
</evidence>
<comment type="caution">
    <text evidence="2">The sequence shown here is derived from an EMBL/GenBank/DDBJ whole genome shotgun (WGS) entry which is preliminary data.</text>
</comment>
<dbReference type="Proteomes" id="UP001159405">
    <property type="component" value="Unassembled WGS sequence"/>
</dbReference>
<accession>A0ABN8RDK0</accession>
<reference evidence="2 3" key="1">
    <citation type="submission" date="2022-05" db="EMBL/GenBank/DDBJ databases">
        <authorList>
            <consortium name="Genoscope - CEA"/>
            <person name="William W."/>
        </authorList>
    </citation>
    <scope>NUCLEOTIDE SEQUENCE [LARGE SCALE GENOMIC DNA]</scope>
</reference>
<keyword evidence="3" id="KW-1185">Reference proteome</keyword>
<sequence length="367" mass="40860">MAKIVKDRPSLSRQHKFTLLKSHFRPGDNYVFPKTKQNNKMRAFQASWLKTYPWLVYSESEDGGYCKCCVLFAQLASNITTGALLPMKNWNKAKDILKDHQKKEYHITASLRADDFLQTAERPETSITSIIDNEAARHIAKNRKLLRSIISCIVFCGKQNIALRGHNESLSDEGNNPGNFLGLLKVRAEAGDDVLAVHLKETTNRAKYTSATIQNELISINGGQLRESIVGQIPDNAPFYSILADEVTDVANKEQLSLAVRFSVAANLKVPIDGTIHEEFLGFLSLERITGEAIPSAILDVLPKWNLNIKNCRGQGYDGASNMSSVRRGTQALLLEECPLAVYTHCRTIVSIWLLFTPVTNPSLGIC</sequence>
<dbReference type="PANTHER" id="PTHR45749:SF21">
    <property type="entry name" value="DUF4371 DOMAIN-CONTAINING PROTEIN"/>
    <property type="match status" value="1"/>
</dbReference>
<protein>
    <recommendedName>
        <fullName evidence="1">TTF-type domain-containing protein</fullName>
    </recommendedName>
</protein>
<gene>
    <name evidence="2" type="ORF">PLOB_00018603</name>
</gene>